<protein>
    <recommendedName>
        <fullName evidence="3">Protein kinase domain-containing protein</fullName>
    </recommendedName>
</protein>
<dbReference type="Proteomes" id="UP000326837">
    <property type="component" value="Chromosome"/>
</dbReference>
<keyword evidence="2" id="KW-1185">Reference proteome</keyword>
<dbReference type="KEGG" id="lpav:PLANPX_0448"/>
<dbReference type="SUPFAM" id="SSF56112">
    <property type="entry name" value="Protein kinase-like (PK-like)"/>
    <property type="match status" value="1"/>
</dbReference>
<organism evidence="1 2">
    <name type="scientific">Lacipirellula parvula</name>
    <dbReference type="NCBI Taxonomy" id="2650471"/>
    <lineage>
        <taxon>Bacteria</taxon>
        <taxon>Pseudomonadati</taxon>
        <taxon>Planctomycetota</taxon>
        <taxon>Planctomycetia</taxon>
        <taxon>Pirellulales</taxon>
        <taxon>Lacipirellulaceae</taxon>
        <taxon>Lacipirellula</taxon>
    </lineage>
</organism>
<name>A0A5K7X963_9BACT</name>
<gene>
    <name evidence="1" type="ORF">PLANPX_0448</name>
</gene>
<dbReference type="InterPro" id="IPR011009">
    <property type="entry name" value="Kinase-like_dom_sf"/>
</dbReference>
<evidence type="ECO:0000313" key="2">
    <source>
        <dbReference type="Proteomes" id="UP000326837"/>
    </source>
</evidence>
<dbReference type="AlphaFoldDB" id="A0A5K7X963"/>
<dbReference type="EMBL" id="AP021861">
    <property type="protein sequence ID" value="BBO30836.1"/>
    <property type="molecule type" value="Genomic_DNA"/>
</dbReference>
<accession>A0A5K7X963</accession>
<sequence length="178" mass="19978">MNRSVLEANAKKYAEVCGIPLDLARRLGDGTDGVVWKSGVDTAIKALESPRGYYNERDSYLRLQEYGVTERLEGFWLPGIIGYDDQLLVVEMDVVSGPPYILDFAKVRIDRSPEFSDDAMADFQRRGVEWWGERWPEVLALLDALESFGIYYLDPRPGNIVFPGDDVATMPAPDRPGG</sequence>
<reference evidence="2" key="1">
    <citation type="submission" date="2019-10" db="EMBL/GenBank/DDBJ databases">
        <title>Lacipirellula parvula gen. nov., sp. nov., representing a lineage of planctomycetes widespread in freshwater anoxic habitats, and description of the family Lacipirellulaceae.</title>
        <authorList>
            <person name="Dedysh S.N."/>
            <person name="Kulichevskaya I.S."/>
            <person name="Beletsky A.V."/>
            <person name="Rakitin A.L."/>
            <person name="Mardanov A.V."/>
            <person name="Ivanova A.A."/>
            <person name="Saltykova V.X."/>
            <person name="Rijpstra W.I.C."/>
            <person name="Sinninghe Damste J.S."/>
            <person name="Ravin N.V."/>
        </authorList>
    </citation>
    <scope>NUCLEOTIDE SEQUENCE [LARGE SCALE GENOMIC DNA]</scope>
    <source>
        <strain evidence="2">PX69</strain>
    </source>
</reference>
<proteinExistence type="predicted"/>
<evidence type="ECO:0000313" key="1">
    <source>
        <dbReference type="EMBL" id="BBO30836.1"/>
    </source>
</evidence>
<dbReference type="RefSeq" id="WP_152097097.1">
    <property type="nucleotide sequence ID" value="NZ_AP021861.1"/>
</dbReference>
<evidence type="ECO:0008006" key="3">
    <source>
        <dbReference type="Google" id="ProtNLM"/>
    </source>
</evidence>